<dbReference type="Proteomes" id="UP000077266">
    <property type="component" value="Unassembled WGS sequence"/>
</dbReference>
<evidence type="ECO:0000313" key="2">
    <source>
        <dbReference type="Proteomes" id="UP000077266"/>
    </source>
</evidence>
<keyword evidence="2" id="KW-1185">Reference proteome</keyword>
<gene>
    <name evidence="1" type="ORF">EXIGLDRAFT_718743</name>
</gene>
<proteinExistence type="predicted"/>
<evidence type="ECO:0000313" key="1">
    <source>
        <dbReference type="EMBL" id="KZV92047.1"/>
    </source>
</evidence>
<accession>A0A165HJ55</accession>
<dbReference type="AlphaFoldDB" id="A0A165HJ55"/>
<name>A0A165HJ55_EXIGL</name>
<organism evidence="1 2">
    <name type="scientific">Exidia glandulosa HHB12029</name>
    <dbReference type="NCBI Taxonomy" id="1314781"/>
    <lineage>
        <taxon>Eukaryota</taxon>
        <taxon>Fungi</taxon>
        <taxon>Dikarya</taxon>
        <taxon>Basidiomycota</taxon>
        <taxon>Agaricomycotina</taxon>
        <taxon>Agaricomycetes</taxon>
        <taxon>Auriculariales</taxon>
        <taxon>Exidiaceae</taxon>
        <taxon>Exidia</taxon>
    </lineage>
</organism>
<sequence length="173" mass="20317">MSTPPAQQHTLSAPMQTFVENFSQGLILIPNTRLVFQLLEGTEHNAIEPMLMVWIPFFDNHALITTIRLSLCWEIRDAFCDLHGRRTAVTNNVRELEIELSSDYEFMLQLEWVQEILFYWQHRNLVRIRFSGTPDGPRIASSLMQQTLRATVEEANWQPLWQHTPEVTYNRYA</sequence>
<reference evidence="1 2" key="1">
    <citation type="journal article" date="2016" name="Mol. Biol. Evol.">
        <title>Comparative Genomics of Early-Diverging Mushroom-Forming Fungi Provides Insights into the Origins of Lignocellulose Decay Capabilities.</title>
        <authorList>
            <person name="Nagy L.G."/>
            <person name="Riley R."/>
            <person name="Tritt A."/>
            <person name="Adam C."/>
            <person name="Daum C."/>
            <person name="Floudas D."/>
            <person name="Sun H."/>
            <person name="Yadav J.S."/>
            <person name="Pangilinan J."/>
            <person name="Larsson K.H."/>
            <person name="Matsuura K."/>
            <person name="Barry K."/>
            <person name="Labutti K."/>
            <person name="Kuo R."/>
            <person name="Ohm R.A."/>
            <person name="Bhattacharya S.S."/>
            <person name="Shirouzu T."/>
            <person name="Yoshinaga Y."/>
            <person name="Martin F.M."/>
            <person name="Grigoriev I.V."/>
            <person name="Hibbett D.S."/>
        </authorList>
    </citation>
    <scope>NUCLEOTIDE SEQUENCE [LARGE SCALE GENOMIC DNA]</scope>
    <source>
        <strain evidence="1 2">HHB12029</strain>
    </source>
</reference>
<dbReference type="EMBL" id="KV426015">
    <property type="protein sequence ID" value="KZV92047.1"/>
    <property type="molecule type" value="Genomic_DNA"/>
</dbReference>
<dbReference type="InParanoid" id="A0A165HJ55"/>
<protein>
    <submittedName>
        <fullName evidence="1">Uncharacterized protein</fullName>
    </submittedName>
</protein>